<feature type="signal peptide" evidence="1">
    <location>
        <begin position="1"/>
        <end position="24"/>
    </location>
</feature>
<accession>A0A1W9ZWK8</accession>
<keyword evidence="1" id="KW-0732">Signal</keyword>
<dbReference type="RefSeq" id="WP_158087267.1">
    <property type="nucleotide sequence ID" value="NZ_MVHF01000071.1"/>
</dbReference>
<dbReference type="OrthoDB" id="4746461at2"/>
<dbReference type="EMBL" id="MVHF01000071">
    <property type="protein sequence ID" value="ORA22038.1"/>
    <property type="molecule type" value="Genomic_DNA"/>
</dbReference>
<evidence type="ECO:0000313" key="4">
    <source>
        <dbReference type="Proteomes" id="UP000192448"/>
    </source>
</evidence>
<gene>
    <name evidence="3" type="ORF">BST13_36735</name>
</gene>
<feature type="domain" description="DUF732" evidence="2">
    <location>
        <begin position="28"/>
        <end position="102"/>
    </location>
</feature>
<organism evidence="3 4">
    <name type="scientific">Mycobacterium aquaticum</name>
    <dbReference type="NCBI Taxonomy" id="1927124"/>
    <lineage>
        <taxon>Bacteria</taxon>
        <taxon>Bacillati</taxon>
        <taxon>Actinomycetota</taxon>
        <taxon>Actinomycetes</taxon>
        <taxon>Mycobacteriales</taxon>
        <taxon>Mycobacteriaceae</taxon>
        <taxon>Mycobacterium</taxon>
    </lineage>
</organism>
<dbReference type="InterPro" id="IPR007969">
    <property type="entry name" value="DUF732"/>
</dbReference>
<evidence type="ECO:0000313" key="3">
    <source>
        <dbReference type="EMBL" id="ORA22038.1"/>
    </source>
</evidence>
<protein>
    <recommendedName>
        <fullName evidence="2">DUF732 domain-containing protein</fullName>
    </recommendedName>
</protein>
<dbReference type="Pfam" id="PF05305">
    <property type="entry name" value="DUF732"/>
    <property type="match status" value="1"/>
</dbReference>
<comment type="caution">
    <text evidence="3">The sequence shown here is derived from an EMBL/GenBank/DDBJ whole genome shotgun (WGS) entry which is preliminary data.</text>
</comment>
<evidence type="ECO:0000259" key="2">
    <source>
        <dbReference type="Pfam" id="PF05305"/>
    </source>
</evidence>
<sequence>MWKQLAAISVAAMALGAPCPVAQADSYDDMYVQRVHDAGVNGPDSQIIFAGHEVCKQAASGASQADMANALLTGSTNVNGTSAITPDQAAGMVQFAIHDLCPPGGHTDGASHSCQDLLDAWSTVGQLPNIGDTVLAMRKLPGLGDVEAGQLLGCGIGGSIGAIGNPTPANWNDAGTGICRGLEALVPWDAAHNFVCGTPAG</sequence>
<feature type="chain" id="PRO_5012552205" description="DUF732 domain-containing protein" evidence="1">
    <location>
        <begin position="25"/>
        <end position="201"/>
    </location>
</feature>
<name>A0A1W9ZWK8_9MYCO</name>
<dbReference type="Proteomes" id="UP000192448">
    <property type="component" value="Unassembled WGS sequence"/>
</dbReference>
<keyword evidence="4" id="KW-1185">Reference proteome</keyword>
<proteinExistence type="predicted"/>
<reference evidence="3 4" key="1">
    <citation type="submission" date="2017-02" db="EMBL/GenBank/DDBJ databases">
        <title>The new phylogeny of genus Mycobacterium.</title>
        <authorList>
            <person name="Tortoli E."/>
            <person name="Trovato A."/>
            <person name="Cirillo D.M."/>
        </authorList>
    </citation>
    <scope>NUCLEOTIDE SEQUENCE [LARGE SCALE GENOMIC DNA]</scope>
    <source>
        <strain evidence="3 4">RW6</strain>
    </source>
</reference>
<dbReference type="AlphaFoldDB" id="A0A1W9ZWK8"/>
<evidence type="ECO:0000256" key="1">
    <source>
        <dbReference type="SAM" id="SignalP"/>
    </source>
</evidence>